<dbReference type="EMBL" id="CP040853">
    <property type="protein sequence ID" value="QIA91145.1"/>
    <property type="molecule type" value="Genomic_DNA"/>
</dbReference>
<keyword evidence="1" id="KW-0614">Plasmid</keyword>
<dbReference type="AlphaFoldDB" id="A0AAE7BRH0"/>
<evidence type="ECO:0000313" key="1">
    <source>
        <dbReference type="EMBL" id="QIA91145.1"/>
    </source>
</evidence>
<reference evidence="1 3" key="1">
    <citation type="journal article" date="2019" name="Nat. Med.">
        <title>Preventing dysbiosis of the neonatal mouse intestinal microbiome protects against late-onset sepsis.</title>
        <authorList>
            <person name="Singer J.R."/>
            <person name="Blosser E.G."/>
            <person name="Zindl C.L."/>
            <person name="Silberger D.J."/>
            <person name="Conlan S."/>
            <person name="Laufer V.A."/>
            <person name="DiToro D."/>
            <person name="Deming C."/>
            <person name="Kumar R."/>
            <person name="Morrow C.D."/>
            <person name="Segre J.A."/>
            <person name="Gray M.J."/>
            <person name="Randolph D.A."/>
            <person name="Weaver C.T."/>
        </authorList>
    </citation>
    <scope>NUCLEOTIDE SEQUENCE [LARGE SCALE GENOMIC DNA]</scope>
    <source>
        <strain evidence="1 3">V10</strain>
        <plasmid evidence="1 3">unnamed</plasmid>
    </source>
</reference>
<dbReference type="Proteomes" id="UP000463931">
    <property type="component" value="Plasmid unnamed"/>
</dbReference>
<proteinExistence type="predicted"/>
<dbReference type="EMBL" id="CP040853">
    <property type="protein sequence ID" value="QIA91160.1"/>
    <property type="molecule type" value="Genomic_DNA"/>
</dbReference>
<organism evidence="1 3">
    <name type="scientific">Ligilactobacillus murinus</name>
    <dbReference type="NCBI Taxonomy" id="1622"/>
    <lineage>
        <taxon>Bacteria</taxon>
        <taxon>Bacillati</taxon>
        <taxon>Bacillota</taxon>
        <taxon>Bacilli</taxon>
        <taxon>Lactobacillales</taxon>
        <taxon>Lactobacillaceae</taxon>
        <taxon>Ligilactobacillus</taxon>
    </lineage>
</organism>
<evidence type="ECO:0000313" key="3">
    <source>
        <dbReference type="Proteomes" id="UP000463931"/>
    </source>
</evidence>
<dbReference type="RefSeq" id="WP_163587956.1">
    <property type="nucleotide sequence ID" value="NZ_CP040853.1"/>
</dbReference>
<gene>
    <name evidence="1" type="ORF">FEE40_13145</name>
    <name evidence="2" type="ORF">FEE40_13220</name>
</gene>
<evidence type="ECO:0000313" key="2">
    <source>
        <dbReference type="EMBL" id="QIA91160.1"/>
    </source>
</evidence>
<name>A0AAE7BRH0_9LACO</name>
<geneLocation type="plasmid" evidence="1 3">
    <name>unnamed</name>
</geneLocation>
<protein>
    <submittedName>
        <fullName evidence="1">Uncharacterized protein</fullName>
    </submittedName>
</protein>
<sequence>MKEITVRKNKSYTSILINVASRKNFLQAYELQKELKTKGVNSVVKPSKQGAESYLNVYKPVQRMQETPVGHHFEIMGVAFKKLKREYDHLTKLELTSENNVRVDVSNNSSLIEDVYHAVTGGLLFF</sequence>
<accession>A0AAE7BRH0</accession>